<dbReference type="EMBL" id="FWZX01000004">
    <property type="protein sequence ID" value="SMF07385.1"/>
    <property type="molecule type" value="Genomic_DNA"/>
</dbReference>
<accession>A0A1Y6BKG8</accession>
<organism evidence="2 3">
    <name type="scientific">Tistlia consotensis USBA 355</name>
    <dbReference type="NCBI Taxonomy" id="560819"/>
    <lineage>
        <taxon>Bacteria</taxon>
        <taxon>Pseudomonadati</taxon>
        <taxon>Pseudomonadota</taxon>
        <taxon>Alphaproteobacteria</taxon>
        <taxon>Rhodospirillales</taxon>
        <taxon>Rhodovibrionaceae</taxon>
        <taxon>Tistlia</taxon>
    </lineage>
</organism>
<keyword evidence="1" id="KW-0812">Transmembrane</keyword>
<sequence length="363" mass="40929">MVQAVSSFPVRPGIGTRRRSQSAAKRTRRAILNLSFFACSAMVVLAAARWYDRLNPLLRLEHTEYQAGIPDISADSYLSARGAPLGYSAFTYDWDHVVEAARKADVLFLGNSRAVYGFRPQYFQPWLDRIGLRGFNMSFFGGGGFMPLYVIRKYDLHPKMVVVNDDGFLLLEGTRWGEAARRAGAWGDFKHYYGETALWLVQKRLHQIVPPLRAFTGRRSLVIYTSIKDGEPIFAFGEDEGKPMRELPAAEPPPAVKTIVDRAVPPSRLGSKEFFDEMDRRGILVVLTAIQDNGEFIGYYLAKRMNEENKRIYVHAMLPNLMGQAGSHMDARSSQRLMNDLMPKILALPQVQALARKPGEARP</sequence>
<dbReference type="AlphaFoldDB" id="A0A1Y6BKG8"/>
<evidence type="ECO:0000256" key="1">
    <source>
        <dbReference type="SAM" id="Phobius"/>
    </source>
</evidence>
<proteinExistence type="predicted"/>
<name>A0A1Y6BKG8_9PROT</name>
<feature type="transmembrane region" description="Helical" evidence="1">
    <location>
        <begin position="30"/>
        <end position="51"/>
    </location>
</feature>
<keyword evidence="1" id="KW-1133">Transmembrane helix</keyword>
<evidence type="ECO:0000313" key="3">
    <source>
        <dbReference type="Proteomes" id="UP000192917"/>
    </source>
</evidence>
<protein>
    <submittedName>
        <fullName evidence="2">Uncharacterized protein</fullName>
    </submittedName>
</protein>
<gene>
    <name evidence="2" type="ORF">SAMN05428998_10458</name>
</gene>
<reference evidence="2 3" key="1">
    <citation type="submission" date="2017-04" db="EMBL/GenBank/DDBJ databases">
        <authorList>
            <person name="Afonso C.L."/>
            <person name="Miller P.J."/>
            <person name="Scott M.A."/>
            <person name="Spackman E."/>
            <person name="Goraichik I."/>
            <person name="Dimitrov K.M."/>
            <person name="Suarez D.L."/>
            <person name="Swayne D.E."/>
        </authorList>
    </citation>
    <scope>NUCLEOTIDE SEQUENCE [LARGE SCALE GENOMIC DNA]</scope>
    <source>
        <strain evidence="2 3">USBA 355</strain>
    </source>
</reference>
<dbReference type="STRING" id="560819.SAMN05428998_10458"/>
<keyword evidence="3" id="KW-1185">Reference proteome</keyword>
<dbReference type="Proteomes" id="UP000192917">
    <property type="component" value="Unassembled WGS sequence"/>
</dbReference>
<evidence type="ECO:0000313" key="2">
    <source>
        <dbReference type="EMBL" id="SMF07385.1"/>
    </source>
</evidence>
<keyword evidence="1" id="KW-0472">Membrane</keyword>